<dbReference type="Proteomes" id="UP000516160">
    <property type="component" value="Chromosome"/>
</dbReference>
<dbReference type="PROSITE" id="PS51194">
    <property type="entry name" value="HELICASE_CTER"/>
    <property type="match status" value="1"/>
</dbReference>
<feature type="binding site" evidence="12">
    <location>
        <position position="511"/>
    </location>
    <ligand>
        <name>Zn(2+)</name>
        <dbReference type="ChEBI" id="CHEBI:29105"/>
        <label>2</label>
    </ligand>
</feature>
<comment type="subunit">
    <text evidence="12">Component of the replication restart primosome.</text>
</comment>
<dbReference type="FunFam" id="3.40.1440.60:FF:000001">
    <property type="entry name" value="Primosomal protein N"/>
    <property type="match status" value="1"/>
</dbReference>
<evidence type="ECO:0000256" key="7">
    <source>
        <dbReference type="ARBA" id="ARBA00022833"/>
    </source>
</evidence>
<dbReference type="Pfam" id="PF00270">
    <property type="entry name" value="DEAD"/>
    <property type="match status" value="1"/>
</dbReference>
<dbReference type="HAMAP" id="MF_00983">
    <property type="entry name" value="PriA"/>
    <property type="match status" value="1"/>
</dbReference>
<keyword evidence="16" id="KW-1185">Reference proteome</keyword>
<evidence type="ECO:0000256" key="4">
    <source>
        <dbReference type="ARBA" id="ARBA00022741"/>
    </source>
</evidence>
<dbReference type="NCBIfam" id="TIGR00595">
    <property type="entry name" value="priA"/>
    <property type="match status" value="1"/>
</dbReference>
<evidence type="ECO:0000256" key="8">
    <source>
        <dbReference type="ARBA" id="ARBA00022840"/>
    </source>
</evidence>
<keyword evidence="2 12" id="KW-0235">DNA replication</keyword>
<accession>A0A7G9WCC9</accession>
<dbReference type="GO" id="GO:0006270">
    <property type="term" value="P:DNA replication initiation"/>
    <property type="evidence" value="ECO:0007669"/>
    <property type="project" value="TreeGrafter"/>
</dbReference>
<evidence type="ECO:0000256" key="6">
    <source>
        <dbReference type="ARBA" id="ARBA00022806"/>
    </source>
</evidence>
<dbReference type="AlphaFoldDB" id="A0A7G9WCC9"/>
<evidence type="ECO:0000259" key="13">
    <source>
        <dbReference type="PROSITE" id="PS51192"/>
    </source>
</evidence>
<dbReference type="GO" id="GO:0016787">
    <property type="term" value="F:hydrolase activity"/>
    <property type="evidence" value="ECO:0007669"/>
    <property type="project" value="UniProtKB-KW"/>
</dbReference>
<evidence type="ECO:0000256" key="10">
    <source>
        <dbReference type="ARBA" id="ARBA00023235"/>
    </source>
</evidence>
<dbReference type="Gene3D" id="3.40.1440.60">
    <property type="entry name" value="PriA, 3(prime) DNA-binding domain"/>
    <property type="match status" value="1"/>
</dbReference>
<dbReference type="CDD" id="cd17929">
    <property type="entry name" value="DEXHc_priA"/>
    <property type="match status" value="1"/>
</dbReference>
<feature type="binding site" evidence="12">
    <location>
        <position position="529"/>
    </location>
    <ligand>
        <name>Zn(2+)</name>
        <dbReference type="ChEBI" id="CHEBI:29105"/>
        <label>2</label>
    </ligand>
</feature>
<keyword evidence="3 12" id="KW-0479">Metal-binding</keyword>
<dbReference type="SMART" id="SM00487">
    <property type="entry name" value="DEXDc"/>
    <property type="match status" value="1"/>
</dbReference>
<dbReference type="GO" id="GO:0006302">
    <property type="term" value="P:double-strand break repair"/>
    <property type="evidence" value="ECO:0007669"/>
    <property type="project" value="InterPro"/>
</dbReference>
<comment type="similarity">
    <text evidence="12">Belongs to the helicase family. PriA subfamily.</text>
</comment>
<evidence type="ECO:0000256" key="9">
    <source>
        <dbReference type="ARBA" id="ARBA00023125"/>
    </source>
</evidence>
<comment type="catalytic activity">
    <reaction evidence="12">
        <text>Couples ATP hydrolysis with the unwinding of duplex DNA by translocating in the 3'-5' direction.</text>
        <dbReference type="EC" id="5.6.2.4"/>
    </reaction>
</comment>
<feature type="binding site" evidence="12">
    <location>
        <position position="502"/>
    </location>
    <ligand>
        <name>Zn(2+)</name>
        <dbReference type="ChEBI" id="CHEBI:29105"/>
        <label>1</label>
    </ligand>
</feature>
<dbReference type="RefSeq" id="WP_213166733.1">
    <property type="nucleotide sequence ID" value="NZ_CP058559.1"/>
</dbReference>
<evidence type="ECO:0000256" key="11">
    <source>
        <dbReference type="ARBA" id="ARBA00048988"/>
    </source>
</evidence>
<dbReference type="InterPro" id="IPR042115">
    <property type="entry name" value="PriA_3primeBD_sf"/>
</dbReference>
<gene>
    <name evidence="12 15" type="primary">priA</name>
    <name evidence="15" type="ORF">HYG86_16970</name>
</gene>
<dbReference type="Pfam" id="PF18074">
    <property type="entry name" value="PriA_C"/>
    <property type="match status" value="1"/>
</dbReference>
<dbReference type="GO" id="GO:0008270">
    <property type="term" value="F:zinc ion binding"/>
    <property type="evidence" value="ECO:0007669"/>
    <property type="project" value="UniProtKB-UniRule"/>
</dbReference>
<evidence type="ECO:0000256" key="12">
    <source>
        <dbReference type="HAMAP-Rule" id="MF_00983"/>
    </source>
</evidence>
<dbReference type="NCBIfam" id="NF004066">
    <property type="entry name" value="PRK05580.1-3"/>
    <property type="match status" value="1"/>
</dbReference>
<feature type="binding site" evidence="12">
    <location>
        <position position="508"/>
    </location>
    <ligand>
        <name>Zn(2+)</name>
        <dbReference type="ChEBI" id="CHEBI:29105"/>
        <label>2</label>
    </ligand>
</feature>
<name>A0A7G9WCC9_ALKCA</name>
<feature type="binding site" evidence="12">
    <location>
        <position position="499"/>
    </location>
    <ligand>
        <name>Zn(2+)</name>
        <dbReference type="ChEBI" id="CHEBI:29105"/>
        <label>1</label>
    </ligand>
</feature>
<dbReference type="GO" id="GO:0043138">
    <property type="term" value="F:3'-5' DNA helicase activity"/>
    <property type="evidence" value="ECO:0007669"/>
    <property type="project" value="UniProtKB-EC"/>
</dbReference>
<comment type="catalytic activity">
    <reaction evidence="11 12">
        <text>ATP + H2O = ADP + phosphate + H(+)</text>
        <dbReference type="Rhea" id="RHEA:13065"/>
        <dbReference type="ChEBI" id="CHEBI:15377"/>
        <dbReference type="ChEBI" id="CHEBI:15378"/>
        <dbReference type="ChEBI" id="CHEBI:30616"/>
        <dbReference type="ChEBI" id="CHEBI:43474"/>
        <dbReference type="ChEBI" id="CHEBI:456216"/>
        <dbReference type="EC" id="5.6.2.4"/>
    </reaction>
</comment>
<keyword evidence="4 12" id="KW-0547">Nucleotide-binding</keyword>
<evidence type="ECO:0000256" key="3">
    <source>
        <dbReference type="ARBA" id="ARBA00022723"/>
    </source>
</evidence>
<dbReference type="PANTHER" id="PTHR30580:SF0">
    <property type="entry name" value="PRIMOSOMAL PROTEIN N"/>
    <property type="match status" value="1"/>
</dbReference>
<dbReference type="FunFam" id="3.40.50.300:FF:000489">
    <property type="entry name" value="Primosome assembly protein PriA"/>
    <property type="match status" value="1"/>
</dbReference>
<evidence type="ECO:0000259" key="14">
    <source>
        <dbReference type="PROSITE" id="PS51194"/>
    </source>
</evidence>
<dbReference type="InterPro" id="IPR014001">
    <property type="entry name" value="Helicase_ATP-bd"/>
</dbReference>
<dbReference type="SMART" id="SM00490">
    <property type="entry name" value="HELICc"/>
    <property type="match status" value="1"/>
</dbReference>
<dbReference type="InterPro" id="IPR041236">
    <property type="entry name" value="PriA_C"/>
</dbReference>
<dbReference type="Gene3D" id="3.40.50.300">
    <property type="entry name" value="P-loop containing nucleotide triphosphate hydrolases"/>
    <property type="match status" value="2"/>
</dbReference>
<sequence>MEKAAKIVVDCPLRDIDKTFDYMIPPHLDAFIEIGSRVIVPFNRRMVQGFVVDIEENYINNEKFKLKEIDKVLEFPSILDEKLVKLAKWLSFNYNSSLFSCIQSMLPRGIKLQLSEQYSLVRSTLDSDFNDFLSKPRQLGDILDNFQLTKDQINRYLLEGYIKKTLNIKTVVKEKYLQEITLDRDIDEITVPATALRQQQLLELLDNQQRLILSELPAPLRGAVKVFQEKGYIKSKKIKVYREPDTLNLNEVQPKELNCQQQKIFGQLVESIYEESTTTFLLKGITGSGKTEVYLRFVKELINNGKDAIILVPEISLTPMMVSRFKERFGDMVAVLHSGLTEGQKFDQWLKIKEGKVKIAVGARSAVFAPFKNLGAIIIDEEHESTYKQEEQPRYVTRDVAKKRLEQTNGTLLLGSATPSIESYYNSKIGNYKILELNERANNKPLPNIDIVDMREELIKGNKSIFSHSLHSAIGETLGKGEQVILFLNKRGFSATTLCRECGFTFKCPNCDVNLTSHHQGNFLICHYCNYSLSLPNSCPKCSSKHLRFNGLGTERLKEDIQKNFPGAKIIRMDNDTMSTASSYNEVYQNFLEGKANVLIGTQMIAKGFDFPKVTLVGIILADMTLNFPDYKSSEKTFQLITQVAGRAGRADYPGRVILQTYSPEHYSIRTSSQYGYEEFYNEELAMRRSLAYPPFTRLAKIEVVSKSENTGRAVVREIYNKLEEKLENIPESIQLLGPVVPAIPRLKNKFRFMIIVKFPHKTSFLNIINQLNLIKFKSDIITNIKVDIDPATLM</sequence>
<dbReference type="CDD" id="cd18804">
    <property type="entry name" value="SF2_C_priA"/>
    <property type="match status" value="1"/>
</dbReference>
<keyword evidence="5 12" id="KW-0378">Hydrolase</keyword>
<evidence type="ECO:0000256" key="5">
    <source>
        <dbReference type="ARBA" id="ARBA00022801"/>
    </source>
</evidence>
<evidence type="ECO:0000313" key="15">
    <source>
        <dbReference type="EMBL" id="QNO16341.1"/>
    </source>
</evidence>
<keyword evidence="7 12" id="KW-0862">Zinc</keyword>
<dbReference type="EMBL" id="CP058559">
    <property type="protein sequence ID" value="QNO16341.1"/>
    <property type="molecule type" value="Genomic_DNA"/>
</dbReference>
<dbReference type="InterPro" id="IPR027417">
    <property type="entry name" value="P-loop_NTPase"/>
</dbReference>
<dbReference type="KEGG" id="acae:HYG86_16970"/>
<comment type="cofactor">
    <cofactor evidence="12">
        <name>Zn(2+)</name>
        <dbReference type="ChEBI" id="CHEBI:29105"/>
    </cofactor>
    <text evidence="12">Binds 2 zinc ions per subunit.</text>
</comment>
<dbReference type="PANTHER" id="PTHR30580">
    <property type="entry name" value="PRIMOSOMAL PROTEIN N"/>
    <property type="match status" value="1"/>
</dbReference>
<keyword evidence="10 12" id="KW-0413">Isomerase</keyword>
<evidence type="ECO:0000313" key="16">
    <source>
        <dbReference type="Proteomes" id="UP000516160"/>
    </source>
</evidence>
<dbReference type="GO" id="GO:1990077">
    <property type="term" value="C:primosome complex"/>
    <property type="evidence" value="ECO:0007669"/>
    <property type="project" value="UniProtKB-UniRule"/>
</dbReference>
<feature type="binding site" evidence="12">
    <location>
        <position position="526"/>
    </location>
    <ligand>
        <name>Zn(2+)</name>
        <dbReference type="ChEBI" id="CHEBI:29105"/>
        <label>2</label>
    </ligand>
</feature>
<dbReference type="InterPro" id="IPR001650">
    <property type="entry name" value="Helicase_C-like"/>
</dbReference>
<dbReference type="InterPro" id="IPR005259">
    <property type="entry name" value="PriA"/>
</dbReference>
<protein>
    <recommendedName>
        <fullName evidence="12">Replication restart protein PriA</fullName>
    </recommendedName>
    <alternativeName>
        <fullName evidence="12">ATP-dependent DNA helicase PriA</fullName>
        <ecNumber evidence="12">5.6.2.4</ecNumber>
    </alternativeName>
    <alternativeName>
        <fullName evidence="12">DNA 3'-5' helicase PriA</fullName>
    </alternativeName>
</protein>
<dbReference type="Pfam" id="PF17764">
    <property type="entry name" value="PriA_3primeBD"/>
    <property type="match status" value="1"/>
</dbReference>
<proteinExistence type="inferred from homology"/>
<reference evidence="15 16" key="1">
    <citation type="submission" date="2020-07" db="EMBL/GenBank/DDBJ databases">
        <title>Alkalicella. sp. LB2 genome.</title>
        <authorList>
            <person name="Postec A."/>
            <person name="Quemeneur M."/>
        </authorList>
    </citation>
    <scope>NUCLEOTIDE SEQUENCE [LARGE SCALE GENOMIC DNA]</scope>
    <source>
        <strain evidence="15 16">LB2</strain>
    </source>
</reference>
<keyword evidence="8 12" id="KW-0067">ATP-binding</keyword>
<dbReference type="GO" id="GO:0005524">
    <property type="term" value="F:ATP binding"/>
    <property type="evidence" value="ECO:0007669"/>
    <property type="project" value="UniProtKB-UniRule"/>
</dbReference>
<keyword evidence="9 12" id="KW-0238">DNA-binding</keyword>
<feature type="domain" description="Helicase ATP-binding" evidence="13">
    <location>
        <begin position="271"/>
        <end position="437"/>
    </location>
</feature>
<dbReference type="PROSITE" id="PS51192">
    <property type="entry name" value="HELICASE_ATP_BIND_1"/>
    <property type="match status" value="1"/>
</dbReference>
<organism evidence="15 16">
    <name type="scientific">Alkalicella caledoniensis</name>
    <dbReference type="NCBI Taxonomy" id="2731377"/>
    <lineage>
        <taxon>Bacteria</taxon>
        <taxon>Bacillati</taxon>
        <taxon>Bacillota</taxon>
        <taxon>Clostridia</taxon>
        <taxon>Eubacteriales</taxon>
        <taxon>Proteinivoracaceae</taxon>
        <taxon>Alkalicella</taxon>
    </lineage>
</organism>
<dbReference type="InterPro" id="IPR040498">
    <property type="entry name" value="PriA_CRR"/>
</dbReference>
<evidence type="ECO:0000256" key="2">
    <source>
        <dbReference type="ARBA" id="ARBA00022705"/>
    </source>
</evidence>
<comment type="function">
    <text evidence="12">Initiates the restart of stalled replication forks, which reloads the replicative helicase on sites other than the origin of replication. Recognizes and binds to abandoned replication forks and remodels them to uncover a helicase loading site. Promotes assembly of the primosome at these replication forks.</text>
</comment>
<dbReference type="GO" id="GO:0003677">
    <property type="term" value="F:DNA binding"/>
    <property type="evidence" value="ECO:0007669"/>
    <property type="project" value="UniProtKB-UniRule"/>
</dbReference>
<dbReference type="GO" id="GO:0006310">
    <property type="term" value="P:DNA recombination"/>
    <property type="evidence" value="ECO:0007669"/>
    <property type="project" value="InterPro"/>
</dbReference>
<dbReference type="InterPro" id="IPR041222">
    <property type="entry name" value="PriA_3primeBD"/>
</dbReference>
<keyword evidence="6 12" id="KW-0347">Helicase</keyword>
<dbReference type="GO" id="GO:0006269">
    <property type="term" value="P:DNA replication, synthesis of primer"/>
    <property type="evidence" value="ECO:0007669"/>
    <property type="project" value="UniProtKB-KW"/>
</dbReference>
<dbReference type="Pfam" id="PF00271">
    <property type="entry name" value="Helicase_C"/>
    <property type="match status" value="1"/>
</dbReference>
<feature type="binding site" evidence="12">
    <location>
        <position position="542"/>
    </location>
    <ligand>
        <name>Zn(2+)</name>
        <dbReference type="ChEBI" id="CHEBI:29105"/>
        <label>1</label>
    </ligand>
</feature>
<dbReference type="EC" id="5.6.2.4" evidence="12"/>
<dbReference type="SUPFAM" id="SSF52540">
    <property type="entry name" value="P-loop containing nucleoside triphosphate hydrolases"/>
    <property type="match status" value="2"/>
</dbReference>
<feature type="binding site" evidence="12">
    <location>
        <position position="539"/>
    </location>
    <ligand>
        <name>Zn(2+)</name>
        <dbReference type="ChEBI" id="CHEBI:29105"/>
        <label>1</label>
    </ligand>
</feature>
<feature type="domain" description="Helicase C-terminal" evidence="14">
    <location>
        <begin position="480"/>
        <end position="738"/>
    </location>
</feature>
<evidence type="ECO:0000256" key="1">
    <source>
        <dbReference type="ARBA" id="ARBA00022515"/>
    </source>
</evidence>
<dbReference type="InterPro" id="IPR011545">
    <property type="entry name" value="DEAD/DEAH_box_helicase_dom"/>
</dbReference>
<dbReference type="Pfam" id="PF18319">
    <property type="entry name" value="Zn_ribbon_PriA"/>
    <property type="match status" value="1"/>
</dbReference>
<keyword evidence="1 12" id="KW-0639">Primosome</keyword>